<dbReference type="EMBL" id="CP034549">
    <property type="protein sequence ID" value="AZQ44122.1"/>
    <property type="molecule type" value="Genomic_DNA"/>
</dbReference>
<dbReference type="KEGG" id="noj:EJ995_07710"/>
<dbReference type="PROSITE" id="PS51257">
    <property type="entry name" value="PROKAR_LIPOPROTEIN"/>
    <property type="match status" value="1"/>
</dbReference>
<accession>A0A3S9MYA0</accession>
<protein>
    <recommendedName>
        <fullName evidence="3">Lipoprotein</fullName>
    </recommendedName>
</protein>
<evidence type="ECO:0000313" key="1">
    <source>
        <dbReference type="EMBL" id="AZQ44122.1"/>
    </source>
</evidence>
<name>A0A3S9MYA0_9FLAO</name>
<dbReference type="Proteomes" id="UP000279600">
    <property type="component" value="Chromosome"/>
</dbReference>
<dbReference type="OrthoDB" id="1418519at2"/>
<dbReference type="AlphaFoldDB" id="A0A3S9MYA0"/>
<evidence type="ECO:0008006" key="3">
    <source>
        <dbReference type="Google" id="ProtNLM"/>
    </source>
</evidence>
<keyword evidence="2" id="KW-1185">Reference proteome</keyword>
<gene>
    <name evidence="1" type="ORF">EJ995_07710</name>
</gene>
<sequence length="294" mass="32267">MKKTSFLIISVVCLLITSCDFNNSISKDLNSGAVATGNGLSVEEIEVSVDQENVDKGEFLFGQKTVFKFKDIKGFEMTNGKAFPEMSVAILDEKLDTLDFFDNLLETGEQGTDIEPLELSARFNVVYPMEEDLTAVVEIKDQKSDGTFTYEYPFQVKESEFLNISTDGLSYNHIYLWNQGKQQTVTSDQIVDGRNLVLLFNGLQGFTANNGNVLPAISVKMTDANGNIMIANPNVLSEMGDNEVAESQLSDGIIPVTLSISEGEIANPVRLGVRVKDTKSSKTLEVATTLTIKD</sequence>
<reference evidence="1 2" key="1">
    <citation type="submission" date="2018-12" db="EMBL/GenBank/DDBJ databases">
        <title>Complete genome of Nonlabens sp. MJ115.</title>
        <authorList>
            <person name="Choi H.S."/>
            <person name="Jung J."/>
        </authorList>
    </citation>
    <scope>NUCLEOTIDE SEQUENCE [LARGE SCALE GENOMIC DNA]</scope>
    <source>
        <strain evidence="1 2">MJ115</strain>
    </source>
</reference>
<proteinExistence type="predicted"/>
<evidence type="ECO:0000313" key="2">
    <source>
        <dbReference type="Proteomes" id="UP000279600"/>
    </source>
</evidence>
<dbReference type="RefSeq" id="WP_126447247.1">
    <property type="nucleotide sequence ID" value="NZ_CP034549.1"/>
</dbReference>
<organism evidence="1 2">
    <name type="scientific">Nonlabens ponticola</name>
    <dbReference type="NCBI Taxonomy" id="2496866"/>
    <lineage>
        <taxon>Bacteria</taxon>
        <taxon>Pseudomonadati</taxon>
        <taxon>Bacteroidota</taxon>
        <taxon>Flavobacteriia</taxon>
        <taxon>Flavobacteriales</taxon>
        <taxon>Flavobacteriaceae</taxon>
        <taxon>Nonlabens</taxon>
    </lineage>
</organism>